<dbReference type="InterPro" id="IPR000008">
    <property type="entry name" value="C2_dom"/>
</dbReference>
<evidence type="ECO:0000256" key="1">
    <source>
        <dbReference type="SAM" id="Phobius"/>
    </source>
</evidence>
<feature type="domain" description="C2" evidence="2">
    <location>
        <begin position="1"/>
        <end position="94"/>
    </location>
</feature>
<dbReference type="Proteomes" id="UP000277204">
    <property type="component" value="Unassembled WGS sequence"/>
</dbReference>
<dbReference type="SUPFAM" id="SSF49562">
    <property type="entry name" value="C2 domain (Calcium/lipid-binding domain, CaLB)"/>
    <property type="match status" value="1"/>
</dbReference>
<dbReference type="SMART" id="SM00239">
    <property type="entry name" value="C2"/>
    <property type="match status" value="1"/>
</dbReference>
<evidence type="ECO:0000259" key="2">
    <source>
        <dbReference type="PROSITE" id="PS50004"/>
    </source>
</evidence>
<proteinExistence type="predicted"/>
<organism evidence="3 4">
    <name type="scientific">Schistosoma margrebowiei</name>
    <dbReference type="NCBI Taxonomy" id="48269"/>
    <lineage>
        <taxon>Eukaryota</taxon>
        <taxon>Metazoa</taxon>
        <taxon>Spiralia</taxon>
        <taxon>Lophotrochozoa</taxon>
        <taxon>Platyhelminthes</taxon>
        <taxon>Trematoda</taxon>
        <taxon>Digenea</taxon>
        <taxon>Strigeidida</taxon>
        <taxon>Schistosomatoidea</taxon>
        <taxon>Schistosomatidae</taxon>
        <taxon>Schistosoma</taxon>
    </lineage>
</organism>
<accession>A0A3P8EAZ6</accession>
<dbReference type="PROSITE" id="PS50004">
    <property type="entry name" value="C2"/>
    <property type="match status" value="1"/>
</dbReference>
<gene>
    <name evidence="3" type="ORF">SMRZ_LOCUS21945</name>
</gene>
<evidence type="ECO:0000313" key="4">
    <source>
        <dbReference type="Proteomes" id="UP000277204"/>
    </source>
</evidence>
<keyword evidence="1" id="KW-0812">Transmembrane</keyword>
<dbReference type="Gene3D" id="2.60.40.150">
    <property type="entry name" value="C2 domain"/>
    <property type="match status" value="1"/>
</dbReference>
<feature type="transmembrane region" description="Helical" evidence="1">
    <location>
        <begin position="90"/>
        <end position="111"/>
    </location>
</feature>
<evidence type="ECO:0000313" key="3">
    <source>
        <dbReference type="EMBL" id="VDP41315.1"/>
    </source>
</evidence>
<keyword evidence="1" id="KW-1133">Transmembrane helix</keyword>
<dbReference type="AlphaFoldDB" id="A0A3P8EAZ6"/>
<keyword evidence="4" id="KW-1185">Reference proteome</keyword>
<keyword evidence="1" id="KW-0472">Membrane</keyword>
<reference evidence="3 4" key="1">
    <citation type="submission" date="2018-11" db="EMBL/GenBank/DDBJ databases">
        <authorList>
            <consortium name="Pathogen Informatics"/>
        </authorList>
    </citation>
    <scope>NUCLEOTIDE SEQUENCE [LARGE SCALE GENOMIC DNA]</scope>
    <source>
        <strain evidence="3 4">Zambia</strain>
    </source>
</reference>
<dbReference type="InterPro" id="IPR035892">
    <property type="entry name" value="C2_domain_sf"/>
</dbReference>
<name>A0A3P8EAZ6_9TREM</name>
<sequence length="126" mass="14158">MKFVVIVIEARLESSDSSLNTYISVKLRQALSSTQSLKGTAPKWNEEFIFETERMDGGLLIELHSKGLLKDKLLGVVWLPLNKILHSNKVCSILCFTLLNLPIVNLFANVFTNFNGLLNMLAIYSN</sequence>
<dbReference type="EMBL" id="UZAI01018922">
    <property type="protein sequence ID" value="VDP41315.1"/>
    <property type="molecule type" value="Genomic_DNA"/>
</dbReference>
<protein>
    <recommendedName>
        <fullName evidence="2">C2 domain-containing protein</fullName>
    </recommendedName>
</protein>
<dbReference type="Pfam" id="PF00168">
    <property type="entry name" value="C2"/>
    <property type="match status" value="1"/>
</dbReference>